<dbReference type="Pfam" id="PF07885">
    <property type="entry name" value="Ion_trans_2"/>
    <property type="match status" value="2"/>
</dbReference>
<dbReference type="PANTHER" id="PTHR11003">
    <property type="entry name" value="POTASSIUM CHANNEL, SUBFAMILY K"/>
    <property type="match status" value="1"/>
</dbReference>
<evidence type="ECO:0000256" key="3">
    <source>
        <dbReference type="ARBA" id="ARBA00022692"/>
    </source>
</evidence>
<keyword evidence="5 8" id="KW-0406">Ion transport</keyword>
<feature type="transmembrane region" description="Helical" evidence="9">
    <location>
        <begin position="214"/>
        <end position="230"/>
    </location>
</feature>
<comment type="similarity">
    <text evidence="8">Belongs to the two pore domain potassium channel (TC 1.A.1.8) family.</text>
</comment>
<reference evidence="11 12" key="1">
    <citation type="submission" date="2023-11" db="EMBL/GenBank/DDBJ databases">
        <title>Halocaridina rubra genome assembly.</title>
        <authorList>
            <person name="Smith C."/>
        </authorList>
    </citation>
    <scope>NUCLEOTIDE SEQUENCE [LARGE SCALE GENOMIC DNA]</scope>
    <source>
        <strain evidence="11">EP-1</strain>
        <tissue evidence="11">Whole</tissue>
    </source>
</reference>
<keyword evidence="12" id="KW-1185">Reference proteome</keyword>
<dbReference type="GO" id="GO:0030322">
    <property type="term" value="P:stabilization of membrane potential"/>
    <property type="evidence" value="ECO:0007669"/>
    <property type="project" value="TreeGrafter"/>
</dbReference>
<accession>A0AAN8X9I5</accession>
<keyword evidence="2 8" id="KW-0813">Transport</keyword>
<dbReference type="EMBL" id="JAXCGZ010009496">
    <property type="protein sequence ID" value="KAK7076983.1"/>
    <property type="molecule type" value="Genomic_DNA"/>
</dbReference>
<feature type="transmembrane region" description="Helical" evidence="9">
    <location>
        <begin position="236"/>
        <end position="259"/>
    </location>
</feature>
<evidence type="ECO:0000256" key="2">
    <source>
        <dbReference type="ARBA" id="ARBA00022448"/>
    </source>
</evidence>
<evidence type="ECO:0000256" key="7">
    <source>
        <dbReference type="ARBA" id="ARBA00023303"/>
    </source>
</evidence>
<dbReference type="PANTHER" id="PTHR11003:SF142">
    <property type="entry name" value="POTASSIUM CHANNEL DOMAIN-CONTAINING PROTEIN"/>
    <property type="match status" value="1"/>
</dbReference>
<gene>
    <name evidence="11" type="ORF">SK128_001990</name>
</gene>
<comment type="caution">
    <text evidence="11">The sequence shown here is derived from an EMBL/GenBank/DDBJ whole genome shotgun (WGS) entry which is preliminary data.</text>
</comment>
<evidence type="ECO:0000256" key="8">
    <source>
        <dbReference type="RuleBase" id="RU003857"/>
    </source>
</evidence>
<dbReference type="Proteomes" id="UP001381693">
    <property type="component" value="Unassembled WGS sequence"/>
</dbReference>
<comment type="subcellular location">
    <subcellularLocation>
        <location evidence="1">Membrane</location>
        <topology evidence="1">Multi-pass membrane protein</topology>
    </subcellularLocation>
</comment>
<evidence type="ECO:0000256" key="6">
    <source>
        <dbReference type="ARBA" id="ARBA00023136"/>
    </source>
</evidence>
<name>A0AAN8X9I5_HALRR</name>
<evidence type="ECO:0000256" key="4">
    <source>
        <dbReference type="ARBA" id="ARBA00022989"/>
    </source>
</evidence>
<feature type="transmembrane region" description="Helical" evidence="9">
    <location>
        <begin position="94"/>
        <end position="112"/>
    </location>
</feature>
<dbReference type="GO" id="GO:0005886">
    <property type="term" value="C:plasma membrane"/>
    <property type="evidence" value="ECO:0007669"/>
    <property type="project" value="TreeGrafter"/>
</dbReference>
<evidence type="ECO:0000313" key="11">
    <source>
        <dbReference type="EMBL" id="KAK7076983.1"/>
    </source>
</evidence>
<evidence type="ECO:0000313" key="12">
    <source>
        <dbReference type="Proteomes" id="UP001381693"/>
    </source>
</evidence>
<feature type="transmembrane region" description="Helical" evidence="9">
    <location>
        <begin position="181"/>
        <end position="202"/>
    </location>
</feature>
<feature type="domain" description="Potassium channel" evidence="10">
    <location>
        <begin position="91"/>
        <end position="146"/>
    </location>
</feature>
<feature type="domain" description="Potassium channel" evidence="10">
    <location>
        <begin position="190"/>
        <end position="261"/>
    </location>
</feature>
<dbReference type="Gene3D" id="1.10.287.70">
    <property type="match status" value="1"/>
</dbReference>
<dbReference type="SUPFAM" id="SSF81324">
    <property type="entry name" value="Voltage-gated potassium channels"/>
    <property type="match status" value="2"/>
</dbReference>
<dbReference type="GO" id="GO:0022841">
    <property type="term" value="F:potassium ion leak channel activity"/>
    <property type="evidence" value="ECO:0007669"/>
    <property type="project" value="TreeGrafter"/>
</dbReference>
<evidence type="ECO:0000256" key="5">
    <source>
        <dbReference type="ARBA" id="ARBA00023065"/>
    </source>
</evidence>
<dbReference type="AlphaFoldDB" id="A0AAN8X9I5"/>
<dbReference type="InterPro" id="IPR013099">
    <property type="entry name" value="K_chnl_dom"/>
</dbReference>
<keyword evidence="3 8" id="KW-0812">Transmembrane</keyword>
<protein>
    <recommendedName>
        <fullName evidence="10">Potassium channel domain-containing protein</fullName>
    </recommendedName>
</protein>
<evidence type="ECO:0000259" key="10">
    <source>
        <dbReference type="Pfam" id="PF07885"/>
    </source>
</evidence>
<organism evidence="11 12">
    <name type="scientific">Halocaridina rubra</name>
    <name type="common">Hawaiian red shrimp</name>
    <dbReference type="NCBI Taxonomy" id="373956"/>
    <lineage>
        <taxon>Eukaryota</taxon>
        <taxon>Metazoa</taxon>
        <taxon>Ecdysozoa</taxon>
        <taxon>Arthropoda</taxon>
        <taxon>Crustacea</taxon>
        <taxon>Multicrustacea</taxon>
        <taxon>Malacostraca</taxon>
        <taxon>Eumalacostraca</taxon>
        <taxon>Eucarida</taxon>
        <taxon>Decapoda</taxon>
        <taxon>Pleocyemata</taxon>
        <taxon>Caridea</taxon>
        <taxon>Atyoidea</taxon>
        <taxon>Atyidae</taxon>
        <taxon>Halocaridina</taxon>
    </lineage>
</organism>
<proteinExistence type="inferred from homology"/>
<evidence type="ECO:0000256" key="9">
    <source>
        <dbReference type="SAM" id="Phobius"/>
    </source>
</evidence>
<dbReference type="InterPro" id="IPR003280">
    <property type="entry name" value="2pore_dom_K_chnl"/>
</dbReference>
<sequence length="357" mass="39487">MTRLTEVQQGLIETRQKFIDHLVNLSIGQQSCGNSDLSPVIYCPFKEFDLLTSLPTEVSLEEQVKNCLRIYDQIVTVSTEEGVSLEDEPVAGRWHYTQSLFFSATVLTTIGYGNIAPSTPGGRLFCMIFALVGIPLNVSVIAVIGEGLASALPLGALEQLMPESIRAFCVLQMKRGKLKTVATILSTVSILVGFISLGGVIFMTLEEWTFMESFYFCFISTTTIGFGDLVPGRTPMSLVCCTLYVLVGLALTSTVFELVRRQYASSWAQMKELSARLHSLSGPLAEAMKRFAETGAGVVEMDVDLMKELRDFNIALAKVQSEDDDYNQETTEDPWTALLNMAEKKKRITIIMYESNV</sequence>
<keyword evidence="7 8" id="KW-0407">Ion channel</keyword>
<keyword evidence="4 9" id="KW-1133">Transmembrane helix</keyword>
<dbReference type="PRINTS" id="PR01333">
    <property type="entry name" value="2POREKCHANEL"/>
</dbReference>
<feature type="transmembrane region" description="Helical" evidence="9">
    <location>
        <begin position="124"/>
        <end position="144"/>
    </location>
</feature>
<dbReference type="GO" id="GO:0015271">
    <property type="term" value="F:outward rectifier potassium channel activity"/>
    <property type="evidence" value="ECO:0007669"/>
    <property type="project" value="TreeGrafter"/>
</dbReference>
<keyword evidence="6 9" id="KW-0472">Membrane</keyword>
<evidence type="ECO:0000256" key="1">
    <source>
        <dbReference type="ARBA" id="ARBA00004141"/>
    </source>
</evidence>